<dbReference type="PANTHER" id="PTHR10815:SF13">
    <property type="entry name" value="METHYLATED-DNA--PROTEIN-CYSTEINE METHYLTRANSFERASE"/>
    <property type="match status" value="1"/>
</dbReference>
<dbReference type="InterPro" id="IPR001497">
    <property type="entry name" value="MethylDNA_cys_MeTrfase_AS"/>
</dbReference>
<sequence>MIKIFDYELYSGYIMLNGKIVAYSLHNDKDMLIKNLLKIAKFHNLNGDLIFDENLDKFFQEKINKVLNNKEKFKLDLSKYRYKDIYEKILEIPFGKTITYRELYNSLNKKYNMLQILNAIKNNPFIILIPCHRIVKENDISGYTPLGVEFKRKLLEYEHNL</sequence>
<dbReference type="Gene3D" id="1.10.10.10">
    <property type="entry name" value="Winged helix-like DNA-binding domain superfamily/Winged helix DNA-binding domain"/>
    <property type="match status" value="1"/>
</dbReference>
<dbReference type="GO" id="GO:0006281">
    <property type="term" value="P:DNA repair"/>
    <property type="evidence" value="ECO:0007669"/>
    <property type="project" value="UniProtKB-KW"/>
</dbReference>
<keyword evidence="5" id="KW-0234">DNA repair</keyword>
<reference evidence="8" key="2">
    <citation type="submission" date="2017-05" db="EMBL/GenBank/DDBJ databases">
        <authorList>
            <person name="Munson-Mcgee J.H."/>
        </authorList>
    </citation>
    <scope>NUCLEOTIDE SEQUENCE</scope>
    <source>
        <strain evidence="8">SCGC AB-777_F03</strain>
    </source>
</reference>
<dbReference type="InterPro" id="IPR036217">
    <property type="entry name" value="MethylDNA_cys_MeTrfase_DNAb"/>
</dbReference>
<reference evidence="8" key="4">
    <citation type="submission" date="2021-11" db="EMBL/GenBank/DDBJ databases">
        <authorList>
            <person name="Munson-Mcgee J."/>
            <person name="Field E."/>
            <person name="Bateson M."/>
            <person name="Rooney C."/>
            <person name="Stepanauskas R."/>
            <person name="Young M."/>
        </authorList>
    </citation>
    <scope>NUCLEOTIDE SEQUENCE</scope>
    <source>
        <strain evidence="8">SCGC AB-777_F03</strain>
    </source>
</reference>
<dbReference type="PROSITE" id="PS00374">
    <property type="entry name" value="MGMT"/>
    <property type="match status" value="1"/>
</dbReference>
<comment type="caution">
    <text evidence="9">The sequence shown here is derived from an EMBL/GenBank/DDBJ whole genome shotgun (WGS) entry which is preliminary data.</text>
</comment>
<dbReference type="GO" id="GO:0003908">
    <property type="term" value="F:methylated-DNA-[protein]-cysteine S-methyltransferase activity"/>
    <property type="evidence" value="ECO:0007669"/>
    <property type="project" value="UniProtKB-EC"/>
</dbReference>
<evidence type="ECO:0000256" key="2">
    <source>
        <dbReference type="ARBA" id="ARBA00022603"/>
    </source>
</evidence>
<dbReference type="Proteomes" id="UP000245509">
    <property type="component" value="Unassembled WGS sequence"/>
</dbReference>
<accession>A0A2T9WL32</accession>
<dbReference type="RefSeq" id="WP_228615501.1">
    <property type="nucleotide sequence ID" value="NZ_QEFP02000019.1"/>
</dbReference>
<dbReference type="InterPro" id="IPR036388">
    <property type="entry name" value="WH-like_DNA-bd_sf"/>
</dbReference>
<feature type="domain" description="Methylated-DNA-[protein]-cysteine S-methyltransferase DNA binding" evidence="7">
    <location>
        <begin position="83"/>
        <end position="159"/>
    </location>
</feature>
<organism evidence="9">
    <name type="scientific">Nanobsidianus stetteri</name>
    <dbReference type="NCBI Taxonomy" id="1294122"/>
    <lineage>
        <taxon>Archaea</taxon>
        <taxon>Nanobdellota</taxon>
        <taxon>Candidatus Nanoarchaeia</taxon>
        <taxon>Nanoarchaeales</taxon>
        <taxon>Nanopusillaceae</taxon>
        <taxon>Candidatus Nanobsidianus</taxon>
    </lineage>
</organism>
<dbReference type="EC" id="2.1.1.63" evidence="8"/>
<dbReference type="NCBIfam" id="TIGR00589">
    <property type="entry name" value="ogt"/>
    <property type="match status" value="1"/>
</dbReference>
<reference evidence="9" key="1">
    <citation type="journal article" date="2015" name="Appl. Environ. Microbiol.">
        <title>Nanoarchaeota, Their Sulfolobales Host, and Nanoarchaeota Virus Distribution across Yellowstone National Park Hot Springs.</title>
        <authorList>
            <person name="Munson-McGee J.H."/>
            <person name="Field E.K."/>
            <person name="Bateson M."/>
            <person name="Rooney C."/>
            <person name="Stepanauskas R."/>
            <person name="Young M.J."/>
        </authorList>
    </citation>
    <scope>NUCLEOTIDE SEQUENCE [LARGE SCALE GENOMIC DNA]</scope>
    <source>
        <strain evidence="9">SCGC AB-777_F03</strain>
    </source>
</reference>
<name>A0A2T9WL32_NANST</name>
<comment type="catalytic activity">
    <reaction evidence="6">
        <text>a 6-O-methyl-2'-deoxyguanosine in DNA + L-cysteinyl-[protein] = S-methyl-L-cysteinyl-[protein] + a 2'-deoxyguanosine in DNA</text>
        <dbReference type="Rhea" id="RHEA:24000"/>
        <dbReference type="Rhea" id="RHEA-COMP:10131"/>
        <dbReference type="Rhea" id="RHEA-COMP:10132"/>
        <dbReference type="Rhea" id="RHEA-COMP:11367"/>
        <dbReference type="Rhea" id="RHEA-COMP:11368"/>
        <dbReference type="ChEBI" id="CHEBI:29950"/>
        <dbReference type="ChEBI" id="CHEBI:82612"/>
        <dbReference type="ChEBI" id="CHEBI:85445"/>
        <dbReference type="ChEBI" id="CHEBI:85448"/>
        <dbReference type="EC" id="2.1.1.63"/>
    </reaction>
</comment>
<dbReference type="Pfam" id="PF01035">
    <property type="entry name" value="DNA_binding_1"/>
    <property type="match status" value="1"/>
</dbReference>
<proteinExistence type="predicted"/>
<protein>
    <submittedName>
        <fullName evidence="8">Methylated-DNA--[protein]-cysteine S-methyltransferase</fullName>
        <ecNumber evidence="8">2.1.1.63</ecNumber>
    </submittedName>
</protein>
<reference evidence="9" key="3">
    <citation type="submission" date="2017-05" db="EMBL/GenBank/DDBJ databases">
        <authorList>
            <person name="Song R."/>
            <person name="Chenine A.L."/>
            <person name="Ruprecht R.M."/>
        </authorList>
    </citation>
    <scope>NUCLEOTIDE SEQUENCE</scope>
    <source>
        <strain evidence="9">SCGC AB-777_F03</strain>
    </source>
</reference>
<gene>
    <name evidence="8" type="ORF">DDW03_002585</name>
    <name evidence="9" type="ORF">DDW03_01975</name>
</gene>
<evidence type="ECO:0000259" key="7">
    <source>
        <dbReference type="Pfam" id="PF01035"/>
    </source>
</evidence>
<dbReference type="GO" id="GO:0032259">
    <property type="term" value="P:methylation"/>
    <property type="evidence" value="ECO:0007669"/>
    <property type="project" value="UniProtKB-KW"/>
</dbReference>
<dbReference type="PANTHER" id="PTHR10815">
    <property type="entry name" value="METHYLATED-DNA--PROTEIN-CYSTEINE METHYLTRANSFERASE"/>
    <property type="match status" value="1"/>
</dbReference>
<evidence type="ECO:0000256" key="1">
    <source>
        <dbReference type="ARBA" id="ARBA00001286"/>
    </source>
</evidence>
<evidence type="ECO:0000256" key="6">
    <source>
        <dbReference type="ARBA" id="ARBA00049348"/>
    </source>
</evidence>
<keyword evidence="3 8" id="KW-0808">Transferase</keyword>
<evidence type="ECO:0000256" key="5">
    <source>
        <dbReference type="ARBA" id="ARBA00023204"/>
    </source>
</evidence>
<evidence type="ECO:0000313" key="8">
    <source>
        <dbReference type="EMBL" id="MCC5447278.1"/>
    </source>
</evidence>
<evidence type="ECO:0000313" key="9">
    <source>
        <dbReference type="EMBL" id="PVU68538.1"/>
    </source>
</evidence>
<dbReference type="AlphaFoldDB" id="A0A2T9WL32"/>
<dbReference type="EMBL" id="QEFP02000019">
    <property type="protein sequence ID" value="MCC5447278.1"/>
    <property type="molecule type" value="Genomic_DNA"/>
</dbReference>
<dbReference type="InterPro" id="IPR014048">
    <property type="entry name" value="MethylDNA_cys_MeTrfase_DNA-bd"/>
</dbReference>
<keyword evidence="2 8" id="KW-0489">Methyltransferase</keyword>
<dbReference type="SUPFAM" id="SSF46767">
    <property type="entry name" value="Methylated DNA-protein cysteine methyltransferase, C-terminal domain"/>
    <property type="match status" value="1"/>
</dbReference>
<dbReference type="CDD" id="cd06445">
    <property type="entry name" value="ATase"/>
    <property type="match status" value="1"/>
</dbReference>
<evidence type="ECO:0000256" key="3">
    <source>
        <dbReference type="ARBA" id="ARBA00022679"/>
    </source>
</evidence>
<evidence type="ECO:0000256" key="4">
    <source>
        <dbReference type="ARBA" id="ARBA00022763"/>
    </source>
</evidence>
<comment type="catalytic activity">
    <reaction evidence="1">
        <text>a 4-O-methyl-thymidine in DNA + L-cysteinyl-[protein] = a thymidine in DNA + S-methyl-L-cysteinyl-[protein]</text>
        <dbReference type="Rhea" id="RHEA:53428"/>
        <dbReference type="Rhea" id="RHEA-COMP:10131"/>
        <dbReference type="Rhea" id="RHEA-COMP:10132"/>
        <dbReference type="Rhea" id="RHEA-COMP:13555"/>
        <dbReference type="Rhea" id="RHEA-COMP:13556"/>
        <dbReference type="ChEBI" id="CHEBI:29950"/>
        <dbReference type="ChEBI" id="CHEBI:82612"/>
        <dbReference type="ChEBI" id="CHEBI:137386"/>
        <dbReference type="ChEBI" id="CHEBI:137387"/>
        <dbReference type="EC" id="2.1.1.63"/>
    </reaction>
</comment>
<dbReference type="EMBL" id="QEFP01000008">
    <property type="protein sequence ID" value="PVU68538.1"/>
    <property type="molecule type" value="Genomic_DNA"/>
</dbReference>
<keyword evidence="4" id="KW-0227">DNA damage</keyword>